<sequence length="209" mass="23539">MPEIEGPALIEAANTLSVVIGKRLSLGTYHELATSLKIWPDFRLNQDELQELLTAQPLSISRGLIAEGDLKIRIIDEINSMTKYGEYWVRGFLQISEEDQKLYYIGCNNCNSKISASEEGIKYTCYACRKEVLTTARPLVFMSMRVILQTNASDLLRLMNMGQKYDLDTLRLDFQDSLSNDIATKFCPGKEIGVESSKSPLSPLKIQMS</sequence>
<protein>
    <recommendedName>
        <fullName evidence="3">Replication factor A C-terminal domain-containing protein</fullName>
    </recommendedName>
</protein>
<name>A0AAV3RQD4_LITER</name>
<gene>
    <name evidence="1" type="ORF">LIER_30655</name>
</gene>
<reference evidence="1 2" key="1">
    <citation type="submission" date="2024-01" db="EMBL/GenBank/DDBJ databases">
        <title>The complete chloroplast genome sequence of Lithospermum erythrorhizon: insights into the phylogenetic relationship among Boraginaceae species and the maternal lineages of purple gromwells.</title>
        <authorList>
            <person name="Okada T."/>
            <person name="Watanabe K."/>
        </authorList>
    </citation>
    <scope>NUCLEOTIDE SEQUENCE [LARGE SCALE GENOMIC DNA]</scope>
</reference>
<dbReference type="Gene3D" id="2.40.50.140">
    <property type="entry name" value="Nucleic acid-binding proteins"/>
    <property type="match status" value="1"/>
</dbReference>
<comment type="caution">
    <text evidence="1">The sequence shown here is derived from an EMBL/GenBank/DDBJ whole genome shotgun (WGS) entry which is preliminary data.</text>
</comment>
<dbReference type="EMBL" id="BAABME010011072">
    <property type="protein sequence ID" value="GAA0183194.1"/>
    <property type="molecule type" value="Genomic_DNA"/>
</dbReference>
<evidence type="ECO:0000313" key="1">
    <source>
        <dbReference type="EMBL" id="GAA0183194.1"/>
    </source>
</evidence>
<dbReference type="InterPro" id="IPR012340">
    <property type="entry name" value="NA-bd_OB-fold"/>
</dbReference>
<proteinExistence type="predicted"/>
<accession>A0AAV3RQD4</accession>
<keyword evidence="2" id="KW-1185">Reference proteome</keyword>
<dbReference type="Proteomes" id="UP001454036">
    <property type="component" value="Unassembled WGS sequence"/>
</dbReference>
<evidence type="ECO:0000313" key="2">
    <source>
        <dbReference type="Proteomes" id="UP001454036"/>
    </source>
</evidence>
<organism evidence="1 2">
    <name type="scientific">Lithospermum erythrorhizon</name>
    <name type="common">Purple gromwell</name>
    <name type="synonym">Lithospermum officinale var. erythrorhizon</name>
    <dbReference type="NCBI Taxonomy" id="34254"/>
    <lineage>
        <taxon>Eukaryota</taxon>
        <taxon>Viridiplantae</taxon>
        <taxon>Streptophyta</taxon>
        <taxon>Embryophyta</taxon>
        <taxon>Tracheophyta</taxon>
        <taxon>Spermatophyta</taxon>
        <taxon>Magnoliopsida</taxon>
        <taxon>eudicotyledons</taxon>
        <taxon>Gunneridae</taxon>
        <taxon>Pentapetalae</taxon>
        <taxon>asterids</taxon>
        <taxon>lamiids</taxon>
        <taxon>Boraginales</taxon>
        <taxon>Boraginaceae</taxon>
        <taxon>Boraginoideae</taxon>
        <taxon>Lithospermeae</taxon>
        <taxon>Lithospermum</taxon>
    </lineage>
</organism>
<dbReference type="AlphaFoldDB" id="A0AAV3RQD4"/>
<evidence type="ECO:0008006" key="3">
    <source>
        <dbReference type="Google" id="ProtNLM"/>
    </source>
</evidence>